<keyword evidence="1" id="KW-0812">Transmembrane</keyword>
<proteinExistence type="predicted"/>
<protein>
    <submittedName>
        <fullName evidence="2">Uncharacterized protein</fullName>
    </submittedName>
</protein>
<dbReference type="EMBL" id="JABZFV010000001">
    <property type="protein sequence ID" value="MBF0934031.1"/>
    <property type="molecule type" value="Genomic_DNA"/>
</dbReference>
<accession>A0A929MMB0</accession>
<feature type="transmembrane region" description="Helical" evidence="1">
    <location>
        <begin position="74"/>
        <end position="91"/>
    </location>
</feature>
<comment type="caution">
    <text evidence="2">The sequence shown here is derived from an EMBL/GenBank/DDBJ whole genome shotgun (WGS) entry which is preliminary data.</text>
</comment>
<sequence length="98" mass="10855">MDHELLTWTVKMSCVAGVTLTTGFLFNLRVKDRGTKTLVNTILSKLGMVIFAALMVLGLMVYSAIELPESTKATLAYTIPVAWLVCCGWVFKIRNDNV</sequence>
<organism evidence="2 3">
    <name type="scientific">Abiotrophia defectiva</name>
    <name type="common">Streptococcus defectivus</name>
    <dbReference type="NCBI Taxonomy" id="46125"/>
    <lineage>
        <taxon>Bacteria</taxon>
        <taxon>Bacillati</taxon>
        <taxon>Bacillota</taxon>
        <taxon>Bacilli</taxon>
        <taxon>Lactobacillales</taxon>
        <taxon>Aerococcaceae</taxon>
        <taxon>Abiotrophia</taxon>
    </lineage>
</organism>
<name>A0A929MMB0_ABIDE</name>
<dbReference type="AlphaFoldDB" id="A0A929MMB0"/>
<keyword evidence="1" id="KW-1133">Transmembrane helix</keyword>
<keyword evidence="1" id="KW-0472">Membrane</keyword>
<evidence type="ECO:0000313" key="3">
    <source>
        <dbReference type="Proteomes" id="UP000757900"/>
    </source>
</evidence>
<evidence type="ECO:0000313" key="2">
    <source>
        <dbReference type="EMBL" id="MBF0934031.1"/>
    </source>
</evidence>
<gene>
    <name evidence="2" type="ORF">HXK00_00125</name>
</gene>
<feature type="transmembrane region" description="Helical" evidence="1">
    <location>
        <begin position="38"/>
        <end position="62"/>
    </location>
</feature>
<dbReference type="Proteomes" id="UP000757900">
    <property type="component" value="Unassembled WGS sequence"/>
</dbReference>
<feature type="transmembrane region" description="Helical" evidence="1">
    <location>
        <begin position="6"/>
        <end position="26"/>
    </location>
</feature>
<evidence type="ECO:0000256" key="1">
    <source>
        <dbReference type="SAM" id="Phobius"/>
    </source>
</evidence>
<reference evidence="2" key="1">
    <citation type="submission" date="2020-04" db="EMBL/GenBank/DDBJ databases">
        <title>Deep metagenomics examines the oral microbiome during advanced dental caries in children, revealing novel taxa and co-occurrences with host molecules.</title>
        <authorList>
            <person name="Baker J.L."/>
            <person name="Morton J.T."/>
            <person name="Dinis M."/>
            <person name="Alvarez R."/>
            <person name="Tran N.C."/>
            <person name="Knight R."/>
            <person name="Edlund A."/>
        </authorList>
    </citation>
    <scope>NUCLEOTIDE SEQUENCE</scope>
    <source>
        <strain evidence="2">JCVI_23_bin.16</strain>
    </source>
</reference>